<evidence type="ECO:0000313" key="2">
    <source>
        <dbReference type="EMBL" id="RJF95923.1"/>
    </source>
</evidence>
<proteinExistence type="predicted"/>
<dbReference type="InterPro" id="IPR050266">
    <property type="entry name" value="AB_hydrolase_sf"/>
</dbReference>
<dbReference type="Pfam" id="PF00561">
    <property type="entry name" value="Abhydrolase_1"/>
    <property type="match status" value="1"/>
</dbReference>
<dbReference type="PANTHER" id="PTHR43798:SF24">
    <property type="entry name" value="CIS-3-ALKYL-4-ALKYLOXETAN-2-ONE DECARBOXYLASE"/>
    <property type="match status" value="1"/>
</dbReference>
<evidence type="ECO:0000313" key="3">
    <source>
        <dbReference type="Proteomes" id="UP000265955"/>
    </source>
</evidence>
<dbReference type="SUPFAM" id="SSF53474">
    <property type="entry name" value="alpha/beta-Hydrolases"/>
    <property type="match status" value="1"/>
</dbReference>
<evidence type="ECO:0000259" key="1">
    <source>
        <dbReference type="Pfam" id="PF00561"/>
    </source>
</evidence>
<dbReference type="Proteomes" id="UP000265955">
    <property type="component" value="Unassembled WGS sequence"/>
</dbReference>
<dbReference type="Gene3D" id="3.40.50.1820">
    <property type="entry name" value="alpha/beta hydrolase"/>
    <property type="match status" value="1"/>
</dbReference>
<dbReference type="GO" id="GO:0016787">
    <property type="term" value="F:hydrolase activity"/>
    <property type="evidence" value="ECO:0007669"/>
    <property type="project" value="UniProtKB-KW"/>
</dbReference>
<sequence length="302" mass="33359">MTTRAFRCTIYLKVPTMFVNVQGAKIHFSDSGKGAPTLFLHGIPDSGAVWKDVTRVVSASYRCVVPDLPGFGQSAAPAGFHISLDEMAKFVDAFLVALGISEPVNLVVHDIGGPYGLAWAVRHPEKMRSIAIMNTVFQSEYRWHRYGRICRTPILGELLQILTSQSGLARAMRVNSGATKPSREHITATYRSFTASVRKMVLRVYRGLDPQVFQGWDTQLRALSAVVPSLVMWGDRDTYIDASFASRFGAQKVKHFPQCGHWPMVEIPEIVSRNLLEHLSRVVPADAPLGRASTALAPVLPE</sequence>
<reference evidence="3" key="1">
    <citation type="submission" date="2018-09" db="EMBL/GenBank/DDBJ databases">
        <authorList>
            <person name="Zhu H."/>
        </authorList>
    </citation>
    <scope>NUCLEOTIDE SEQUENCE [LARGE SCALE GENOMIC DNA]</scope>
    <source>
        <strain evidence="3">K1R23-30</strain>
    </source>
</reference>
<feature type="domain" description="AB hydrolase-1" evidence="1">
    <location>
        <begin position="38"/>
        <end position="266"/>
    </location>
</feature>
<keyword evidence="2" id="KW-0378">Hydrolase</keyword>
<dbReference type="GO" id="GO:0016020">
    <property type="term" value="C:membrane"/>
    <property type="evidence" value="ECO:0007669"/>
    <property type="project" value="TreeGrafter"/>
</dbReference>
<dbReference type="InterPro" id="IPR000073">
    <property type="entry name" value="AB_hydrolase_1"/>
</dbReference>
<dbReference type="EMBL" id="QYUO01000002">
    <property type="protein sequence ID" value="RJF95923.1"/>
    <property type="molecule type" value="Genomic_DNA"/>
</dbReference>
<accession>A0A3A3FKA4</accession>
<organism evidence="2 3">
    <name type="scientific">Noviherbaspirillum saxi</name>
    <dbReference type="NCBI Taxonomy" id="2320863"/>
    <lineage>
        <taxon>Bacteria</taxon>
        <taxon>Pseudomonadati</taxon>
        <taxon>Pseudomonadota</taxon>
        <taxon>Betaproteobacteria</taxon>
        <taxon>Burkholderiales</taxon>
        <taxon>Oxalobacteraceae</taxon>
        <taxon>Noviherbaspirillum</taxon>
    </lineage>
</organism>
<protein>
    <submittedName>
        <fullName evidence="2">Alpha/beta fold hydrolase</fullName>
    </submittedName>
</protein>
<dbReference type="PANTHER" id="PTHR43798">
    <property type="entry name" value="MONOACYLGLYCEROL LIPASE"/>
    <property type="match status" value="1"/>
</dbReference>
<name>A0A3A3FKA4_9BURK</name>
<comment type="caution">
    <text evidence="2">The sequence shown here is derived from an EMBL/GenBank/DDBJ whole genome shotgun (WGS) entry which is preliminary data.</text>
</comment>
<dbReference type="AlphaFoldDB" id="A0A3A3FKA4"/>
<keyword evidence="3" id="KW-1185">Reference proteome</keyword>
<dbReference type="InterPro" id="IPR029058">
    <property type="entry name" value="AB_hydrolase_fold"/>
</dbReference>
<gene>
    <name evidence="2" type="ORF">D3871_21440</name>
</gene>
<dbReference type="PRINTS" id="PR00111">
    <property type="entry name" value="ABHYDROLASE"/>
</dbReference>